<reference evidence="2 3" key="1">
    <citation type="journal article" date="2006" name="PLoS Genet.">
        <title>Comparative genomics of emerging human ehrlichiosis agents.</title>
        <authorList>
            <person name="Dunning Hotopp J.C."/>
            <person name="Lin M."/>
            <person name="Madupu R."/>
            <person name="Crabtree J."/>
            <person name="Angiuoli S.V."/>
            <person name="Eisen J.A."/>
            <person name="Seshadri R."/>
            <person name="Ren Q."/>
            <person name="Wu M."/>
            <person name="Utterback T.R."/>
            <person name="Smith S."/>
            <person name="Lewis M."/>
            <person name="Khouri H."/>
            <person name="Zhang C."/>
            <person name="Niu H."/>
            <person name="Lin Q."/>
            <person name="Ohashi N."/>
            <person name="Zhi N."/>
            <person name="Nelson W."/>
            <person name="Brinkac L.M."/>
            <person name="Dodson R.J."/>
            <person name="Rosovitz M.J."/>
            <person name="Sundaram J."/>
            <person name="Daugherty S.C."/>
            <person name="Davidsen T."/>
            <person name="Durkin A.S."/>
            <person name="Gwinn M."/>
            <person name="Haft D.H."/>
            <person name="Selengut J.D."/>
            <person name="Sullivan S.A."/>
            <person name="Zafar N."/>
            <person name="Zhou L."/>
            <person name="Benahmed F."/>
            <person name="Forberger H."/>
            <person name="Halpin R."/>
            <person name="Mulligan S."/>
            <person name="Robinson J."/>
            <person name="White O."/>
            <person name="Rikihisa Y."/>
            <person name="Tettelin H."/>
        </authorList>
    </citation>
    <scope>NUCLEOTIDE SEQUENCE [LARGE SCALE GENOMIC DNA]</scope>
    <source>
        <strain evidence="3">ATCC CRL-10679 / Arkansas</strain>
    </source>
</reference>
<keyword evidence="1" id="KW-0472">Membrane</keyword>
<evidence type="ECO:0000256" key="1">
    <source>
        <dbReference type="SAM" id="Phobius"/>
    </source>
</evidence>
<sequence>MDQVGKSVISMSFLVVVDCYCSALLYVLGFYIKIELMFYSI</sequence>
<dbReference type="Proteomes" id="UP000008320">
    <property type="component" value="Chromosome"/>
</dbReference>
<dbReference type="KEGG" id="ech:ECH_0719"/>
<gene>
    <name evidence="2" type="ordered locus">ECH_0719</name>
</gene>
<name>Q2GGB1_EHRCR</name>
<evidence type="ECO:0000313" key="3">
    <source>
        <dbReference type="Proteomes" id="UP000008320"/>
    </source>
</evidence>
<accession>Q2GGB1</accession>
<dbReference type="EMBL" id="CP000236">
    <property type="protein sequence ID" value="ABD45483.1"/>
    <property type="molecule type" value="Genomic_DNA"/>
</dbReference>
<protein>
    <submittedName>
        <fullName evidence="2">Uncharacterized protein</fullName>
    </submittedName>
</protein>
<feature type="transmembrane region" description="Helical" evidence="1">
    <location>
        <begin position="12"/>
        <end position="32"/>
    </location>
</feature>
<keyword evidence="1" id="KW-0812">Transmembrane</keyword>
<keyword evidence="1" id="KW-1133">Transmembrane helix</keyword>
<organism evidence="2 3">
    <name type="scientific">Ehrlichia chaffeensis (strain ATCC CRL-10679 / Arkansas)</name>
    <dbReference type="NCBI Taxonomy" id="205920"/>
    <lineage>
        <taxon>Bacteria</taxon>
        <taxon>Pseudomonadati</taxon>
        <taxon>Pseudomonadota</taxon>
        <taxon>Alphaproteobacteria</taxon>
        <taxon>Rickettsiales</taxon>
        <taxon>Anaplasmataceae</taxon>
        <taxon>Ehrlichia</taxon>
    </lineage>
</organism>
<evidence type="ECO:0000313" key="2">
    <source>
        <dbReference type="EMBL" id="ABD45483.1"/>
    </source>
</evidence>
<proteinExistence type="predicted"/>
<dbReference type="AlphaFoldDB" id="Q2GGB1"/>
<keyword evidence="3" id="KW-1185">Reference proteome</keyword>
<dbReference type="HOGENOM" id="CLU_3269342_0_0_5"/>